<dbReference type="EMBL" id="UYJE01001738">
    <property type="protein sequence ID" value="VDI04752.1"/>
    <property type="molecule type" value="Genomic_DNA"/>
</dbReference>
<gene>
    <name evidence="1" type="ORF">MGAL_10B054661</name>
</gene>
<protein>
    <recommendedName>
        <fullName evidence="3">Peptidase A2 domain-containing protein</fullName>
    </recommendedName>
</protein>
<accession>A0A8B6CG51</accession>
<dbReference type="SUPFAM" id="SSF50630">
    <property type="entry name" value="Acid proteases"/>
    <property type="match status" value="1"/>
</dbReference>
<sequence>MDGLLITFEMCALVNEWSEHQKGLYLAVSLIGQAQAVLGDLRKEKRQIFSDLVNALEERFAPSSQTELHRVQLRNIVKKQVTLCRVVGEIGHFARNCHNNNQKQSTGEIDNNRTYTDGTVKTLKSEFKSSNNDKGDVVSASEGKGMFVKLNIQDVPAKFVVDTRATLTLVSSRVYDLIYDLCRPHLSETSSQIKTVSDKYLSLRGKGSFKMDFGKEKFTSEAVVTDLQVDGILGLDFMKKNKCSN</sequence>
<reference evidence="1" key="1">
    <citation type="submission" date="2018-11" db="EMBL/GenBank/DDBJ databases">
        <authorList>
            <person name="Alioto T."/>
            <person name="Alioto T."/>
        </authorList>
    </citation>
    <scope>NUCLEOTIDE SEQUENCE</scope>
</reference>
<organism evidence="1 2">
    <name type="scientific">Mytilus galloprovincialis</name>
    <name type="common">Mediterranean mussel</name>
    <dbReference type="NCBI Taxonomy" id="29158"/>
    <lineage>
        <taxon>Eukaryota</taxon>
        <taxon>Metazoa</taxon>
        <taxon>Spiralia</taxon>
        <taxon>Lophotrochozoa</taxon>
        <taxon>Mollusca</taxon>
        <taxon>Bivalvia</taxon>
        <taxon>Autobranchia</taxon>
        <taxon>Pteriomorphia</taxon>
        <taxon>Mytilida</taxon>
        <taxon>Mytiloidea</taxon>
        <taxon>Mytilidae</taxon>
        <taxon>Mytilinae</taxon>
        <taxon>Mytilus</taxon>
    </lineage>
</organism>
<keyword evidence="2" id="KW-1185">Reference proteome</keyword>
<evidence type="ECO:0000313" key="1">
    <source>
        <dbReference type="EMBL" id="VDI04752.1"/>
    </source>
</evidence>
<dbReference type="AlphaFoldDB" id="A0A8B6CG51"/>
<dbReference type="OrthoDB" id="6147719at2759"/>
<dbReference type="Gene3D" id="2.40.70.10">
    <property type="entry name" value="Acid Proteases"/>
    <property type="match status" value="1"/>
</dbReference>
<dbReference type="InterPro" id="IPR021109">
    <property type="entry name" value="Peptidase_aspartic_dom_sf"/>
</dbReference>
<proteinExistence type="predicted"/>
<dbReference type="Proteomes" id="UP000596742">
    <property type="component" value="Unassembled WGS sequence"/>
</dbReference>
<evidence type="ECO:0000313" key="2">
    <source>
        <dbReference type="Proteomes" id="UP000596742"/>
    </source>
</evidence>
<comment type="caution">
    <text evidence="1">The sequence shown here is derived from an EMBL/GenBank/DDBJ whole genome shotgun (WGS) entry which is preliminary data.</text>
</comment>
<evidence type="ECO:0008006" key="3">
    <source>
        <dbReference type="Google" id="ProtNLM"/>
    </source>
</evidence>
<name>A0A8B6CG51_MYTGA</name>